<evidence type="ECO:0000256" key="4">
    <source>
        <dbReference type="ARBA" id="ARBA00023315"/>
    </source>
</evidence>
<keyword evidence="7" id="KW-1185">Reference proteome</keyword>
<dbReference type="CDD" id="cd03354">
    <property type="entry name" value="LbH_SAT"/>
    <property type="match status" value="1"/>
</dbReference>
<sequence>MKKMIRYIFQDWSVNRSASIKSSLVLALFRLAQLATRSPRYLAGLASVYGVLYQVLVGWLLGIELPSSVQVGQYLKLRHGVALVVHRDTVIGDYCTLRHSTTIGNKQRSDGSFTNAPKIGNHVDIGANVVILGAITIGDHAVIGAGAVVVKDVPSGAVVAGNPAKILGVVNQSTNHETEFPLMMEV</sequence>
<dbReference type="PANTHER" id="PTHR42811">
    <property type="entry name" value="SERINE ACETYLTRANSFERASE"/>
    <property type="match status" value="1"/>
</dbReference>
<dbReference type="AlphaFoldDB" id="A0A9E8ZJY6"/>
<keyword evidence="3" id="KW-0677">Repeat</keyword>
<dbReference type="InterPro" id="IPR045304">
    <property type="entry name" value="LbH_SAT"/>
</dbReference>
<feature type="transmembrane region" description="Helical" evidence="5">
    <location>
        <begin position="44"/>
        <end position="63"/>
    </location>
</feature>
<dbReference type="Gene3D" id="2.160.10.10">
    <property type="entry name" value="Hexapeptide repeat proteins"/>
    <property type="match status" value="1"/>
</dbReference>
<dbReference type="GO" id="GO:0016746">
    <property type="term" value="F:acyltransferase activity"/>
    <property type="evidence" value="ECO:0007669"/>
    <property type="project" value="UniProtKB-KW"/>
</dbReference>
<evidence type="ECO:0000256" key="3">
    <source>
        <dbReference type="ARBA" id="ARBA00022737"/>
    </source>
</evidence>
<dbReference type="Proteomes" id="UP001163152">
    <property type="component" value="Chromosome"/>
</dbReference>
<dbReference type="KEGG" id="tsin:OXH18_11605"/>
<keyword evidence="2" id="KW-0808">Transferase</keyword>
<organism evidence="6 7">
    <name type="scientific">Thermocoleostomius sinensis A174</name>
    <dbReference type="NCBI Taxonomy" id="2016057"/>
    <lineage>
        <taxon>Bacteria</taxon>
        <taxon>Bacillati</taxon>
        <taxon>Cyanobacteriota</taxon>
        <taxon>Cyanophyceae</taxon>
        <taxon>Oculatellales</taxon>
        <taxon>Oculatellaceae</taxon>
        <taxon>Thermocoleostomius</taxon>
    </lineage>
</organism>
<dbReference type="PROSITE" id="PS00101">
    <property type="entry name" value="HEXAPEP_TRANSFERASES"/>
    <property type="match status" value="1"/>
</dbReference>
<dbReference type="GO" id="GO:0031470">
    <property type="term" value="C:carboxysome"/>
    <property type="evidence" value="ECO:0007669"/>
    <property type="project" value="UniProtKB-ARBA"/>
</dbReference>
<dbReference type="EMBL" id="CP113797">
    <property type="protein sequence ID" value="WAL62603.1"/>
    <property type="molecule type" value="Genomic_DNA"/>
</dbReference>
<dbReference type="InterPro" id="IPR018357">
    <property type="entry name" value="Hexapep_transf_CS"/>
</dbReference>
<keyword evidence="5" id="KW-0812">Transmembrane</keyword>
<comment type="similarity">
    <text evidence="1">Belongs to the transferase hexapeptide repeat family.</text>
</comment>
<proteinExistence type="inferred from homology"/>
<keyword evidence="4" id="KW-0012">Acyltransferase</keyword>
<evidence type="ECO:0000256" key="1">
    <source>
        <dbReference type="ARBA" id="ARBA00007274"/>
    </source>
</evidence>
<dbReference type="RefSeq" id="WP_268612943.1">
    <property type="nucleotide sequence ID" value="NZ_CP113797.1"/>
</dbReference>
<dbReference type="Pfam" id="PF00132">
    <property type="entry name" value="Hexapep"/>
    <property type="match status" value="1"/>
</dbReference>
<gene>
    <name evidence="6" type="ORF">OXH18_11605</name>
</gene>
<evidence type="ECO:0000256" key="5">
    <source>
        <dbReference type="SAM" id="Phobius"/>
    </source>
</evidence>
<evidence type="ECO:0000313" key="7">
    <source>
        <dbReference type="Proteomes" id="UP001163152"/>
    </source>
</evidence>
<dbReference type="GO" id="GO:0043886">
    <property type="term" value="F:structural constituent of carboxysome shell"/>
    <property type="evidence" value="ECO:0007669"/>
    <property type="project" value="UniProtKB-ARBA"/>
</dbReference>
<dbReference type="InterPro" id="IPR001451">
    <property type="entry name" value="Hexapep"/>
</dbReference>
<evidence type="ECO:0000313" key="6">
    <source>
        <dbReference type="EMBL" id="WAL62603.1"/>
    </source>
</evidence>
<dbReference type="InterPro" id="IPR011004">
    <property type="entry name" value="Trimer_LpxA-like_sf"/>
</dbReference>
<reference evidence="6" key="1">
    <citation type="submission" date="2022-12" db="EMBL/GenBank/DDBJ databases">
        <title>Polyphasic identification of a Novel Hot-Spring Cyanobacterium Ocullathermofonsia sinensis gen nov. sp. nov. and Genomic Insights on its Adaptations to the Thermal Habitat.</title>
        <authorList>
            <person name="Daroch M."/>
            <person name="Tang J."/>
            <person name="Jiang Y."/>
        </authorList>
    </citation>
    <scope>NUCLEOTIDE SEQUENCE</scope>
    <source>
        <strain evidence="6">PKUAC-SCTA174</strain>
    </source>
</reference>
<dbReference type="SUPFAM" id="SSF51161">
    <property type="entry name" value="Trimeric LpxA-like enzymes"/>
    <property type="match status" value="1"/>
</dbReference>
<keyword evidence="5" id="KW-1133">Transmembrane helix</keyword>
<evidence type="ECO:0000256" key="2">
    <source>
        <dbReference type="ARBA" id="ARBA00022679"/>
    </source>
</evidence>
<protein>
    <recommendedName>
        <fullName evidence="8">Serine acetyltransferase</fullName>
    </recommendedName>
</protein>
<accession>A0A9E8ZJY6</accession>
<name>A0A9E8ZJY6_9CYAN</name>
<keyword evidence="5" id="KW-0472">Membrane</keyword>
<evidence type="ECO:0008006" key="8">
    <source>
        <dbReference type="Google" id="ProtNLM"/>
    </source>
</evidence>